<dbReference type="PANTHER" id="PTHR30399:SF1">
    <property type="entry name" value="UTP PYROPHOSPHATASE"/>
    <property type="match status" value="1"/>
</dbReference>
<dbReference type="EMBL" id="CP046314">
    <property type="protein sequence ID" value="QGS08892.1"/>
    <property type="molecule type" value="Genomic_DNA"/>
</dbReference>
<evidence type="ECO:0000313" key="3">
    <source>
        <dbReference type="Proteomes" id="UP000425411"/>
    </source>
</evidence>
<proteinExistence type="predicted"/>
<dbReference type="Gene3D" id="3.30.2010.10">
    <property type="entry name" value="Metalloproteases ('zincins'), catalytic domain"/>
    <property type="match status" value="1"/>
</dbReference>
<dbReference type="InterPro" id="IPR053136">
    <property type="entry name" value="UTP_pyrophosphatase-like"/>
</dbReference>
<protein>
    <submittedName>
        <fullName evidence="2">DUF45 domain-containing protein</fullName>
    </submittedName>
</protein>
<dbReference type="Proteomes" id="UP000425411">
    <property type="component" value="Chromosome"/>
</dbReference>
<dbReference type="RefSeq" id="WP_004633231.1">
    <property type="nucleotide sequence ID" value="NZ_CP046314.1"/>
</dbReference>
<feature type="domain" description="YgjP-like metallopeptidase" evidence="1">
    <location>
        <begin position="21"/>
        <end position="218"/>
    </location>
</feature>
<dbReference type="InterPro" id="IPR002725">
    <property type="entry name" value="YgjP-like_metallopeptidase"/>
</dbReference>
<dbReference type="Pfam" id="PF01863">
    <property type="entry name" value="YgjP-like"/>
    <property type="match status" value="1"/>
</dbReference>
<dbReference type="CDD" id="cd07344">
    <property type="entry name" value="M48_yhfN_like"/>
    <property type="match status" value="1"/>
</dbReference>
<keyword evidence="3" id="KW-1185">Reference proteome</keyword>
<sequence length="232" mass="27924">MNKKLVVEGLDITIKYRKGMKNIYLRVEKNGDIVVKSPLRMPNYIIKKLIHDNIAELKRRQNNSINNSSKKREYKTGETYFVFGQELPVEVVKSNKNTLIITEEKIVLVVKDENQDREKIFQKGIREKLRQQSLYFIKKYELIMNVKANELRIKKMKTRWGTCNLEAKRIWINEELVKYPISCLEHIVVHELTHLLEINHTPRFYKLLEYYYPEYRQNDILIKDFNKYLNGR</sequence>
<name>A0AAP9KTB7_9BACL</name>
<organism evidence="2 3">
    <name type="scientific">Gemella morbillorum</name>
    <dbReference type="NCBI Taxonomy" id="29391"/>
    <lineage>
        <taxon>Bacteria</taxon>
        <taxon>Bacillati</taxon>
        <taxon>Bacillota</taxon>
        <taxon>Bacilli</taxon>
        <taxon>Bacillales</taxon>
        <taxon>Gemellaceae</taxon>
        <taxon>Gemella</taxon>
    </lineage>
</organism>
<dbReference type="PANTHER" id="PTHR30399">
    <property type="entry name" value="UNCHARACTERIZED PROTEIN YGJP"/>
    <property type="match status" value="1"/>
</dbReference>
<dbReference type="AlphaFoldDB" id="A0AAP9KTB7"/>
<accession>A0AAP9KTB7</accession>
<gene>
    <name evidence="2" type="ORF">FOC49_02825</name>
</gene>
<evidence type="ECO:0000259" key="1">
    <source>
        <dbReference type="Pfam" id="PF01863"/>
    </source>
</evidence>
<evidence type="ECO:0000313" key="2">
    <source>
        <dbReference type="EMBL" id="QGS08892.1"/>
    </source>
</evidence>
<reference evidence="2 3" key="1">
    <citation type="submission" date="2019-11" db="EMBL/GenBank/DDBJ databases">
        <title>FDA dAtabase for Regulatory Grade micrObial Sequences (FDA-ARGOS): Supporting development and validation of Infectious Disease Dx tests.</title>
        <authorList>
            <person name="Turner S."/>
            <person name="Byrd R."/>
            <person name="Tallon L."/>
            <person name="Sadzewicz L."/>
            <person name="Vavikolanu K."/>
            <person name="Mehta A."/>
            <person name="Aluvathingal J."/>
            <person name="Nadendla S."/>
            <person name="Myers T."/>
            <person name="Yan Y."/>
            <person name="Sichtig H."/>
        </authorList>
    </citation>
    <scope>NUCLEOTIDE SEQUENCE [LARGE SCALE GENOMIC DNA]</scope>
    <source>
        <strain evidence="2 3">FDAARGOS_741</strain>
    </source>
</reference>